<dbReference type="SUPFAM" id="SSF52540">
    <property type="entry name" value="P-loop containing nucleoside triphosphate hydrolases"/>
    <property type="match status" value="1"/>
</dbReference>
<feature type="compositionally biased region" description="Basic and acidic residues" evidence="1">
    <location>
        <begin position="385"/>
        <end position="396"/>
    </location>
</feature>
<dbReference type="GO" id="GO:0003677">
    <property type="term" value="F:DNA binding"/>
    <property type="evidence" value="ECO:0007669"/>
    <property type="project" value="InterPro"/>
</dbReference>
<accession>A0A7G8TAU0</accession>
<dbReference type="Proteomes" id="UP000515909">
    <property type="component" value="Chromosome"/>
</dbReference>
<evidence type="ECO:0000313" key="3">
    <source>
        <dbReference type="EMBL" id="QNK40731.1"/>
    </source>
</evidence>
<keyword evidence="3" id="KW-0547">Nucleotide-binding</keyword>
<dbReference type="GO" id="GO:0005524">
    <property type="term" value="F:ATP binding"/>
    <property type="evidence" value="ECO:0007669"/>
    <property type="project" value="InterPro"/>
</dbReference>
<dbReference type="Gene3D" id="3.40.50.150">
    <property type="entry name" value="Vaccinia Virus protein VP39"/>
    <property type="match status" value="1"/>
</dbReference>
<keyword evidence="3" id="KW-0378">Hydrolase</keyword>
<feature type="region of interest" description="Disordered" evidence="1">
    <location>
        <begin position="253"/>
        <end position="412"/>
    </location>
</feature>
<sequence>MPSNVQALAQMADHAAAQITASHESWTDFLKTDARLYKYPYHEQLMIFAQRPDATACAGYEVWNDKMRRYIRRGSRGIALIDASGDKPRIRYVFDVSDTGSRDDSRRPYLWQYRPEHENAVTAALEREYEISGEKGLADQLEQIAGQLANEYWQEHQYDILHIVDGSFLEEYDEFNIGAQFRSAAAISTTYAVLSRCGLDPDEYFEHEDFLSIFDFNTPSTVAALGTAVSEASEKVLRQIEVTVKNYEREHLAERSATHGEQPDLHEERGLPDSRPDDHGADREHRQIREDAEELPEGAPSGPVQQPASVGEAVPAPAGDRADSNGAAGADHAETDEIGGRDGEPESLRPDALGGPHEQPESAGRGNDSDGAYLQLSFFPSEQEQIQRIDEAESEKPSAFSMPAPQKPEKSGMTQADIDAALQEWNGDIKSKHAVAEYMREHARDKDTAAFLRAEYGDDLPAFPVTVGHTSTDLPWPKVQRRIAQLIRENRFYTQEEQPAPPDLSGQPITRTGDIITIGNGDASHEVDITLSDEQWAALQRAVPDSATIQLPYKVGDTVYLDNKPFEITDIGTSDVQLRDPALAYPIFRAESQENFERLLRQDSRNGSITEFLAVDLEHTDADLREALTSGLLKQPDKENIAGYFRENGGNTRVAQHLSETYTGTSETMELTTGETADFFATTTGFEVDIHDKFNSKRTASWEEIAPILRALYQREQDSFFHEPVLREPANLNGKPSYEIGDRAVLDYGGQELSGTVGYVGEKDVRIDTGPYSWSHEVVSRDAFENGIRQDERNASLFTPEQPAAGNFRITDDHLGEGGAKTKYGFNIAAIRTLKQIEAEGRTVTSDEQETLSRYVGWGGIPQAFDPDNAAWSKEYAELVGALTAEEYEMARASTLNAHYTSPTVIRAIYEAVGNMGFQTGNILEPACGVGNFFGLLPESMAASRLYGVELDSITGRISKQLYPNANITVTGFETTDRKDFFDLAVGNVPFGSYKVSDRAYDKLGFSIHDYFFAKTLDQVRPGGVIAFVTSRYTMDKQSPEVRRYIAQRAELLGAVRLPSDAFKANAGTEVTTDILFLQKRDRPIDIEPDWVHLGQTEDGIPVNSYFADHPEMVLGTIQWDDKMHGDKKETTCEPFPDADLSVQLHEAVSHLQGQIVEAELPDLGENEEIDDSIPADPEVKNYSYTVVDGKVYYRENSRMVRPELNETAKARVMGMVELRDCVQKLINLQLDEYTADAAIFQAQAELNRLYDSFSAKYGLINSRGNSLAFAEDSSYYLLCSLEVIDEDGKLERKADMFSKRTIRQRKIVTSVDTASEALSLSIAEKARVDMDYMATLTGKTPEALADELRGVIFRDLGDQDPASVPKAFYNLKKIPFVTADEYLSGNVRRKLRLAKALAEMRPDLAEKIAPNIEALEAAQPKDLDASEIEVRLGATWIDKGYIQQFMEELLNPPSGVRDGIRVNYSSFTAEWSVSNKSSIGYNNVAAYVTYGTDRANAYRILEDTLNLRDTRIYDTVTDPDGKERRVLNSKETTLAQQKQQAVKDAFHDWIWRDPDRRRTLTKKYNELFNSSRPREYDGRHLVFPGMNPEIKLREHQLNAVAHQLYGGNTLLAHVVGAGKTYEMIAAAMEGKRLGLCQKSLFAVPNHLTEQWASEFLRLYPSANILVTTRKDFEKRNRKKFCARIATGDYDAIIMGHSQFEKIPVSLERQKRLIQEQIWEIENGLEELKDSGAEQFTIKQLERTKKGLEARLKRLNDNSRKDDVVTFEQLGVDRLFVDEAHNYKNLFLYTKMRNVAGLSTTDAQKSSDMFLKCRYLDEITHSRGVVFATGTPVSNSMTELYVRP</sequence>
<dbReference type="KEGG" id="cfem:HCR03_19335"/>
<gene>
    <name evidence="3" type="ORF">HCR03_19335</name>
</gene>
<dbReference type="InterPro" id="IPR014001">
    <property type="entry name" value="Helicase_ATP-bd"/>
</dbReference>
<name>A0A7G8TAU0_9FIRM</name>
<dbReference type="InterPro" id="IPR029063">
    <property type="entry name" value="SAM-dependent_MTases_sf"/>
</dbReference>
<reference evidence="3 4" key="1">
    <citation type="submission" date="2020-08" db="EMBL/GenBank/DDBJ databases">
        <title>The isolate Caproiciproducens sp. 7D4C2 produces n-caproate at mildly acidic conditions from hexoses: genome and rBOX comparison with related strains and chain-elongating bacteria.</title>
        <authorList>
            <person name="Esquivel-Elizondo S."/>
            <person name="Bagci C."/>
            <person name="Temovska M."/>
            <person name="Jeon B.S."/>
            <person name="Bessarab I."/>
            <person name="Williams R.B.H."/>
            <person name="Huson D.H."/>
            <person name="Angenent L.T."/>
        </authorList>
    </citation>
    <scope>NUCLEOTIDE SEQUENCE [LARGE SCALE GENOMIC DNA]</scope>
    <source>
        <strain evidence="3 4">7D4C2</strain>
    </source>
</reference>
<dbReference type="SUPFAM" id="SSF53335">
    <property type="entry name" value="S-adenosyl-L-methionine-dependent methyltransferases"/>
    <property type="match status" value="1"/>
</dbReference>
<dbReference type="Pfam" id="PF04851">
    <property type="entry name" value="ResIII"/>
    <property type="match status" value="1"/>
</dbReference>
<dbReference type="InterPro" id="IPR006935">
    <property type="entry name" value="Helicase/UvrB_N"/>
</dbReference>
<dbReference type="Gene3D" id="3.40.50.300">
    <property type="entry name" value="P-loop containing nucleotide triphosphate hydrolases"/>
    <property type="match status" value="1"/>
</dbReference>
<feature type="domain" description="Helicase ATP-binding" evidence="2">
    <location>
        <begin position="1589"/>
        <end position="1827"/>
    </location>
</feature>
<proteinExistence type="predicted"/>
<dbReference type="PANTHER" id="PTHR41313">
    <property type="entry name" value="ADENINE-SPECIFIC METHYLTRANSFERASE"/>
    <property type="match status" value="1"/>
</dbReference>
<evidence type="ECO:0000256" key="1">
    <source>
        <dbReference type="SAM" id="MobiDB-lite"/>
    </source>
</evidence>
<dbReference type="PRINTS" id="PR00507">
    <property type="entry name" value="N12N6MTFRASE"/>
</dbReference>
<dbReference type="EMBL" id="CP060286">
    <property type="protein sequence ID" value="QNK40731.1"/>
    <property type="molecule type" value="Genomic_DNA"/>
</dbReference>
<feature type="compositionally biased region" description="Basic and acidic residues" evidence="1">
    <location>
        <begin position="253"/>
        <end position="290"/>
    </location>
</feature>
<dbReference type="PANTHER" id="PTHR41313:SF1">
    <property type="entry name" value="DNA METHYLASE ADENINE-SPECIFIC DOMAIN-CONTAINING PROTEIN"/>
    <property type="match status" value="1"/>
</dbReference>
<organism evidence="3 4">
    <name type="scientific">Caproicibacter fermentans</name>
    <dbReference type="NCBI Taxonomy" id="2576756"/>
    <lineage>
        <taxon>Bacteria</taxon>
        <taxon>Bacillati</taxon>
        <taxon>Bacillota</taxon>
        <taxon>Clostridia</taxon>
        <taxon>Eubacteriales</taxon>
        <taxon>Acutalibacteraceae</taxon>
        <taxon>Caproicibacter</taxon>
    </lineage>
</organism>
<keyword evidence="3" id="KW-0067">ATP-binding</keyword>
<keyword evidence="3" id="KW-0347">Helicase</keyword>
<protein>
    <submittedName>
        <fullName evidence="3">DEAD/DEAH box helicase family protein</fullName>
    </submittedName>
</protein>
<feature type="compositionally biased region" description="Basic and acidic residues" evidence="1">
    <location>
        <begin position="331"/>
        <end position="349"/>
    </location>
</feature>
<dbReference type="InterPro" id="IPR052933">
    <property type="entry name" value="DNA_Protect_Modify"/>
</dbReference>
<dbReference type="GO" id="GO:0016787">
    <property type="term" value="F:hydrolase activity"/>
    <property type="evidence" value="ECO:0007669"/>
    <property type="project" value="InterPro"/>
</dbReference>
<dbReference type="GO" id="GO:0004386">
    <property type="term" value="F:helicase activity"/>
    <property type="evidence" value="ECO:0007669"/>
    <property type="project" value="UniProtKB-KW"/>
</dbReference>
<evidence type="ECO:0000259" key="2">
    <source>
        <dbReference type="SMART" id="SM00487"/>
    </source>
</evidence>
<dbReference type="SMART" id="SM00487">
    <property type="entry name" value="DEXDc"/>
    <property type="match status" value="1"/>
</dbReference>
<dbReference type="InterPro" id="IPR027417">
    <property type="entry name" value="P-loop_NTPase"/>
</dbReference>
<evidence type="ECO:0000313" key="4">
    <source>
        <dbReference type="Proteomes" id="UP000515909"/>
    </source>
</evidence>